<feature type="transmembrane region" description="Helical" evidence="1">
    <location>
        <begin position="129"/>
        <end position="149"/>
    </location>
</feature>
<proteinExistence type="predicted"/>
<reference evidence="2 3" key="1">
    <citation type="submission" date="2019-06" db="EMBL/GenBank/DDBJ databases">
        <title>Sorghum-associated microbial communities from plants grown in Nebraska, USA.</title>
        <authorList>
            <person name="Schachtman D."/>
        </authorList>
    </citation>
    <scope>NUCLEOTIDE SEQUENCE [LARGE SCALE GENOMIC DNA]</scope>
    <source>
        <strain evidence="2 3">2482</strain>
    </source>
</reference>
<dbReference type="AlphaFoldDB" id="A0A561D5T1"/>
<dbReference type="RefSeq" id="WP_186446538.1">
    <property type="nucleotide sequence ID" value="NZ_VIVN01000009.1"/>
</dbReference>
<feature type="transmembrane region" description="Helical" evidence="1">
    <location>
        <begin position="156"/>
        <end position="175"/>
    </location>
</feature>
<feature type="transmembrane region" description="Helical" evidence="1">
    <location>
        <begin position="99"/>
        <end position="123"/>
    </location>
</feature>
<protein>
    <submittedName>
        <fullName evidence="2">Putative tellurium resistance membrane protein TerC</fullName>
    </submittedName>
</protein>
<sequence length="226" mass="25338">MNELVKVFLVTLVSDIDNMLILGALLRKYTHLKITLPAIIVLTLARVFYIFIIKRLLDIPMLQLLMGIILLFIAFKLVRKSIDGESFTRPSYQSIFIKIKVLSVLAATDFLICLDSVVIIAGISQHVEAVTIGIFSSLLVSLLFLPLVIKLATNFVWINIIAGAFIAQNAVIGILKDPVLTDWLTTMNRLFPDMNLINMTANGAIIIFIIIGVYSYIKHQRITIHK</sequence>
<keyword evidence="1" id="KW-0472">Membrane</keyword>
<feature type="transmembrane region" description="Helical" evidence="1">
    <location>
        <begin position="34"/>
        <end position="53"/>
    </location>
</feature>
<keyword evidence="1" id="KW-1133">Transmembrane helix</keyword>
<evidence type="ECO:0000313" key="2">
    <source>
        <dbReference type="EMBL" id="TWD98702.1"/>
    </source>
</evidence>
<dbReference type="Pfam" id="PF03741">
    <property type="entry name" value="TerC"/>
    <property type="match status" value="1"/>
</dbReference>
<feature type="transmembrane region" description="Helical" evidence="1">
    <location>
        <begin position="195"/>
        <end position="217"/>
    </location>
</feature>
<evidence type="ECO:0000256" key="1">
    <source>
        <dbReference type="SAM" id="Phobius"/>
    </source>
</evidence>
<comment type="caution">
    <text evidence="2">The sequence shown here is derived from an EMBL/GenBank/DDBJ whole genome shotgun (WGS) entry which is preliminary data.</text>
</comment>
<keyword evidence="3" id="KW-1185">Reference proteome</keyword>
<name>A0A561D5T1_9BACI</name>
<organism evidence="2 3">
    <name type="scientific">Neobacillus bataviensis</name>
    <dbReference type="NCBI Taxonomy" id="220685"/>
    <lineage>
        <taxon>Bacteria</taxon>
        <taxon>Bacillati</taxon>
        <taxon>Bacillota</taxon>
        <taxon>Bacilli</taxon>
        <taxon>Bacillales</taxon>
        <taxon>Bacillaceae</taxon>
        <taxon>Neobacillus</taxon>
    </lineage>
</organism>
<evidence type="ECO:0000313" key="3">
    <source>
        <dbReference type="Proteomes" id="UP000319671"/>
    </source>
</evidence>
<dbReference type="Proteomes" id="UP000319671">
    <property type="component" value="Unassembled WGS sequence"/>
</dbReference>
<dbReference type="InterPro" id="IPR005496">
    <property type="entry name" value="Integral_membrane_TerC"/>
</dbReference>
<keyword evidence="1" id="KW-0812">Transmembrane</keyword>
<feature type="transmembrane region" description="Helical" evidence="1">
    <location>
        <begin position="59"/>
        <end position="78"/>
    </location>
</feature>
<accession>A0A561D5T1</accession>
<dbReference type="EMBL" id="VIVN01000009">
    <property type="protein sequence ID" value="TWD98702.1"/>
    <property type="molecule type" value="Genomic_DNA"/>
</dbReference>
<feature type="transmembrane region" description="Helical" evidence="1">
    <location>
        <begin position="6"/>
        <end position="27"/>
    </location>
</feature>
<gene>
    <name evidence="2" type="ORF">FB550_109212</name>
</gene>
<dbReference type="GO" id="GO:0016020">
    <property type="term" value="C:membrane"/>
    <property type="evidence" value="ECO:0007669"/>
    <property type="project" value="InterPro"/>
</dbReference>